<dbReference type="AlphaFoldDB" id="A0A2V5IDD6"/>
<dbReference type="GO" id="GO:0000150">
    <property type="term" value="F:DNA strand exchange activity"/>
    <property type="evidence" value="ECO:0007669"/>
    <property type="project" value="InterPro"/>
</dbReference>
<reference evidence="9 10" key="1">
    <citation type="submission" date="2018-02" db="EMBL/GenBank/DDBJ databases">
        <title>The genomes of Aspergillus section Nigri reveals drivers in fungal speciation.</title>
        <authorList>
            <consortium name="DOE Joint Genome Institute"/>
            <person name="Vesth T.C."/>
            <person name="Nybo J."/>
            <person name="Theobald S."/>
            <person name="Brandl J."/>
            <person name="Frisvad J.C."/>
            <person name="Nielsen K.F."/>
            <person name="Lyhne E.K."/>
            <person name="Kogle M.E."/>
            <person name="Kuo A."/>
            <person name="Riley R."/>
            <person name="Clum A."/>
            <person name="Nolan M."/>
            <person name="Lipzen A."/>
            <person name="Salamov A."/>
            <person name="Henrissat B."/>
            <person name="Wiebenga A."/>
            <person name="De vries R.P."/>
            <person name="Grigoriev I.V."/>
            <person name="Mortensen U.H."/>
            <person name="Andersen M.R."/>
            <person name="Baker S.E."/>
        </authorList>
    </citation>
    <scope>NUCLEOTIDE SEQUENCE [LARGE SCALE GENOMIC DNA]</scope>
    <source>
        <strain evidence="9 10">CBS 115571</strain>
    </source>
</reference>
<dbReference type="GO" id="GO:0005840">
    <property type="term" value="C:ribosome"/>
    <property type="evidence" value="ECO:0007669"/>
    <property type="project" value="UniProtKB-KW"/>
</dbReference>
<dbReference type="PANTHER" id="PTHR28184">
    <property type="entry name" value="MITOCHONDRIAL HOMOLOGOUS RECOMBINATION PROTEIN 1"/>
    <property type="match status" value="1"/>
</dbReference>
<keyword evidence="10" id="KW-1185">Reference proteome</keyword>
<keyword evidence="7" id="KW-0687">Ribonucleoprotein</keyword>
<evidence type="ECO:0000313" key="10">
    <source>
        <dbReference type="Proteomes" id="UP000249829"/>
    </source>
</evidence>
<dbReference type="InterPro" id="IPR024629">
    <property type="entry name" value="Ribosomal_mL67"/>
</dbReference>
<comment type="similarity">
    <text evidence="2">Belongs to the mitochondrion-specific ribosomal protein mL67 family.</text>
</comment>
<dbReference type="EMBL" id="KZ825154">
    <property type="protein sequence ID" value="PYI17656.1"/>
    <property type="molecule type" value="Genomic_DNA"/>
</dbReference>
<evidence type="ECO:0000256" key="4">
    <source>
        <dbReference type="ARBA" id="ARBA00023015"/>
    </source>
</evidence>
<dbReference type="Pfam" id="PF12829">
    <property type="entry name" value="Mhr1"/>
    <property type="match status" value="1"/>
</dbReference>
<name>A0A2V5IDD6_ASPV1</name>
<dbReference type="Proteomes" id="UP000249829">
    <property type="component" value="Unassembled WGS sequence"/>
</dbReference>
<dbReference type="GO" id="GO:1990904">
    <property type="term" value="C:ribonucleoprotein complex"/>
    <property type="evidence" value="ECO:0007669"/>
    <property type="project" value="UniProtKB-KW"/>
</dbReference>
<protein>
    <recommendedName>
        <fullName evidence="8">Large ribosomal subunit protein mL67</fullName>
    </recommendedName>
</protein>
<dbReference type="GO" id="GO:0003735">
    <property type="term" value="F:structural constituent of ribosome"/>
    <property type="evidence" value="ECO:0007669"/>
    <property type="project" value="TreeGrafter"/>
</dbReference>
<proteinExistence type="inferred from homology"/>
<evidence type="ECO:0000256" key="2">
    <source>
        <dbReference type="ARBA" id="ARBA00010741"/>
    </source>
</evidence>
<evidence type="ECO:0000256" key="1">
    <source>
        <dbReference type="ARBA" id="ARBA00004173"/>
    </source>
</evidence>
<sequence length="374" mass="42526">MATTAATNAAVPKRGTMKKILQPIQKVLDPTKMGTWNVVRRPPIDENTVIQGRRRDAQSNAFKTHQVLEGTRLRKALNSLTHGKNIFVYHNMRTNQVVYSLTRYLDKNSVLRQLVYHGKKTVPATLRKDMWVPYYSVHFTSAQLGLRAYHLLREFAMQRQLAPPREMITITEEWLAQKRPRDPHKAEEFDKEWADKKGWLMKPKDRARIVMNQKATSVADVAAVLDIQAEEIANGFASGQRGYLSKAARRRRRQARVKEAAVAAAQATRVAAFEKVLSKPQIDYKIQEVVEDDAATAALLQAENGVKILWTDLHDAQFAAQWPDRVRHGELDLTRDHVMPGQKRIHSGDIEILADNAFKEKGVEAEAETVPEKN</sequence>
<evidence type="ECO:0000256" key="3">
    <source>
        <dbReference type="ARBA" id="ARBA00022980"/>
    </source>
</evidence>
<dbReference type="PANTHER" id="PTHR28184:SF1">
    <property type="entry name" value="LARGE RIBOSOMAL SUBUNIT PROTEIN ML67"/>
    <property type="match status" value="1"/>
</dbReference>
<accession>A0A2V5IDD6</accession>
<keyword evidence="3" id="KW-0689">Ribosomal protein</keyword>
<dbReference type="GO" id="GO:0005739">
    <property type="term" value="C:mitochondrion"/>
    <property type="evidence" value="ECO:0007669"/>
    <property type="project" value="UniProtKB-SubCell"/>
</dbReference>
<dbReference type="OMA" id="GQIMMKK"/>
<dbReference type="GO" id="GO:0003697">
    <property type="term" value="F:single-stranded DNA binding"/>
    <property type="evidence" value="ECO:0007669"/>
    <property type="project" value="InterPro"/>
</dbReference>
<organism evidence="9 10">
    <name type="scientific">Aspergillus violaceofuscus (strain CBS 115571)</name>
    <dbReference type="NCBI Taxonomy" id="1450538"/>
    <lineage>
        <taxon>Eukaryota</taxon>
        <taxon>Fungi</taxon>
        <taxon>Dikarya</taxon>
        <taxon>Ascomycota</taxon>
        <taxon>Pezizomycotina</taxon>
        <taxon>Eurotiomycetes</taxon>
        <taxon>Eurotiomycetidae</taxon>
        <taxon>Eurotiales</taxon>
        <taxon>Aspergillaceae</taxon>
        <taxon>Aspergillus</taxon>
    </lineage>
</organism>
<gene>
    <name evidence="9" type="ORF">BO99DRAFT_483138</name>
</gene>
<evidence type="ECO:0000256" key="7">
    <source>
        <dbReference type="ARBA" id="ARBA00023274"/>
    </source>
</evidence>
<keyword evidence="6" id="KW-0804">Transcription</keyword>
<comment type="subcellular location">
    <subcellularLocation>
        <location evidence="1">Mitochondrion</location>
    </subcellularLocation>
</comment>
<evidence type="ECO:0000256" key="8">
    <source>
        <dbReference type="ARBA" id="ARBA00035185"/>
    </source>
</evidence>
<evidence type="ECO:0000313" key="9">
    <source>
        <dbReference type="EMBL" id="PYI17656.1"/>
    </source>
</evidence>
<evidence type="ECO:0000256" key="5">
    <source>
        <dbReference type="ARBA" id="ARBA00023128"/>
    </source>
</evidence>
<evidence type="ECO:0000256" key="6">
    <source>
        <dbReference type="ARBA" id="ARBA00023163"/>
    </source>
</evidence>
<keyword evidence="4" id="KW-0805">Transcription regulation</keyword>
<dbReference type="STRING" id="1450538.A0A2V5IDD6"/>
<keyword evidence="5" id="KW-0496">Mitochondrion</keyword>